<dbReference type="Proteomes" id="UP000006727">
    <property type="component" value="Chromosome 24"/>
</dbReference>
<dbReference type="EnsemblPlants" id="Pp3c24_10770V3.1">
    <property type="protein sequence ID" value="PAC:32910063.CDS.1"/>
    <property type="gene ID" value="Pp3c24_10770"/>
</dbReference>
<feature type="region of interest" description="Disordered" evidence="1">
    <location>
        <begin position="50"/>
        <end position="97"/>
    </location>
</feature>
<protein>
    <submittedName>
        <fullName evidence="2 3">Uncharacterized protein</fullName>
    </submittedName>
</protein>
<accession>A0A2K1IGA2</accession>
<reference evidence="3" key="3">
    <citation type="submission" date="2020-12" db="UniProtKB">
        <authorList>
            <consortium name="EnsemblPlants"/>
        </authorList>
    </citation>
    <scope>IDENTIFICATION</scope>
</reference>
<dbReference type="PaxDb" id="3218-PP1S16_174V6.1"/>
<keyword evidence="4" id="KW-1185">Reference proteome</keyword>
<sequence>MFHRKHGQAVGGHGAAGYSAVPAGGAANYPADQRDGYGYEVGNDVNVKQTSGFGYDNDVRGHHHHHHQHGGGGYVQHQQTPVSYGPDGRPIEAHPKKKSNRAANWCAAAFVACWACTWPCHGPCCCGV</sequence>
<organism evidence="2">
    <name type="scientific">Physcomitrium patens</name>
    <name type="common">Spreading-leaved earth moss</name>
    <name type="synonym">Physcomitrella patens</name>
    <dbReference type="NCBI Taxonomy" id="3218"/>
    <lineage>
        <taxon>Eukaryota</taxon>
        <taxon>Viridiplantae</taxon>
        <taxon>Streptophyta</taxon>
        <taxon>Embryophyta</taxon>
        <taxon>Bryophyta</taxon>
        <taxon>Bryophytina</taxon>
        <taxon>Bryopsida</taxon>
        <taxon>Funariidae</taxon>
        <taxon>Funariales</taxon>
        <taxon>Funariaceae</taxon>
        <taxon>Physcomitrium</taxon>
    </lineage>
</organism>
<dbReference type="AlphaFoldDB" id="A0A2K1IGA2"/>
<gene>
    <name evidence="2" type="ORF">PHYPA_028898</name>
</gene>
<dbReference type="Gramene" id="Pp3c24_10770V3.2">
    <property type="protein sequence ID" value="PAC:32910064.CDS.1"/>
    <property type="gene ID" value="Pp3c24_10770"/>
</dbReference>
<evidence type="ECO:0000313" key="3">
    <source>
        <dbReference type="EnsemblPlants" id="PAC:32910063.CDS.1"/>
    </source>
</evidence>
<proteinExistence type="predicted"/>
<evidence type="ECO:0000313" key="4">
    <source>
        <dbReference type="Proteomes" id="UP000006727"/>
    </source>
</evidence>
<reference evidence="2 4" key="2">
    <citation type="journal article" date="2018" name="Plant J.">
        <title>The Physcomitrella patens chromosome-scale assembly reveals moss genome structure and evolution.</title>
        <authorList>
            <person name="Lang D."/>
            <person name="Ullrich K.K."/>
            <person name="Murat F."/>
            <person name="Fuchs J."/>
            <person name="Jenkins J."/>
            <person name="Haas F.B."/>
            <person name="Piednoel M."/>
            <person name="Gundlach H."/>
            <person name="Van Bel M."/>
            <person name="Meyberg R."/>
            <person name="Vives C."/>
            <person name="Morata J."/>
            <person name="Symeonidi A."/>
            <person name="Hiss M."/>
            <person name="Muchero W."/>
            <person name="Kamisugi Y."/>
            <person name="Saleh O."/>
            <person name="Blanc G."/>
            <person name="Decker E.L."/>
            <person name="van Gessel N."/>
            <person name="Grimwood J."/>
            <person name="Hayes R.D."/>
            <person name="Graham S.W."/>
            <person name="Gunter L.E."/>
            <person name="McDaniel S.F."/>
            <person name="Hoernstein S.N.W."/>
            <person name="Larsson A."/>
            <person name="Li F.W."/>
            <person name="Perroud P.F."/>
            <person name="Phillips J."/>
            <person name="Ranjan P."/>
            <person name="Rokshar D.S."/>
            <person name="Rothfels C.J."/>
            <person name="Schneider L."/>
            <person name="Shu S."/>
            <person name="Stevenson D.W."/>
            <person name="Thummler F."/>
            <person name="Tillich M."/>
            <person name="Villarreal Aguilar J.C."/>
            <person name="Widiez T."/>
            <person name="Wong G.K."/>
            <person name="Wymore A."/>
            <person name="Zhang Y."/>
            <person name="Zimmer A.D."/>
            <person name="Quatrano R.S."/>
            <person name="Mayer K.F.X."/>
            <person name="Goodstein D."/>
            <person name="Casacuberta J.M."/>
            <person name="Vandepoele K."/>
            <person name="Reski R."/>
            <person name="Cuming A.C."/>
            <person name="Tuskan G.A."/>
            <person name="Maumus F."/>
            <person name="Salse J."/>
            <person name="Schmutz J."/>
            <person name="Rensing S.A."/>
        </authorList>
    </citation>
    <scope>NUCLEOTIDE SEQUENCE [LARGE SCALE GENOMIC DNA]</scope>
    <source>
        <strain evidence="3 4">cv. Gransden 2004</strain>
    </source>
</reference>
<dbReference type="EnsemblPlants" id="Pp3c24_10770V3.2">
    <property type="protein sequence ID" value="PAC:32910064.CDS.1"/>
    <property type="gene ID" value="Pp3c24_10770"/>
</dbReference>
<evidence type="ECO:0000256" key="1">
    <source>
        <dbReference type="SAM" id="MobiDB-lite"/>
    </source>
</evidence>
<reference evidence="2 4" key="1">
    <citation type="journal article" date="2008" name="Science">
        <title>The Physcomitrella genome reveals evolutionary insights into the conquest of land by plants.</title>
        <authorList>
            <person name="Rensing S."/>
            <person name="Lang D."/>
            <person name="Zimmer A."/>
            <person name="Terry A."/>
            <person name="Salamov A."/>
            <person name="Shapiro H."/>
            <person name="Nishiyama T."/>
            <person name="Perroud P.-F."/>
            <person name="Lindquist E."/>
            <person name="Kamisugi Y."/>
            <person name="Tanahashi T."/>
            <person name="Sakakibara K."/>
            <person name="Fujita T."/>
            <person name="Oishi K."/>
            <person name="Shin-I T."/>
            <person name="Kuroki Y."/>
            <person name="Toyoda A."/>
            <person name="Suzuki Y."/>
            <person name="Hashimoto A."/>
            <person name="Yamaguchi K."/>
            <person name="Sugano A."/>
            <person name="Kohara Y."/>
            <person name="Fujiyama A."/>
            <person name="Anterola A."/>
            <person name="Aoki S."/>
            <person name="Ashton N."/>
            <person name="Barbazuk W.B."/>
            <person name="Barker E."/>
            <person name="Bennetzen J."/>
            <person name="Bezanilla M."/>
            <person name="Blankenship R."/>
            <person name="Cho S.H."/>
            <person name="Dutcher S."/>
            <person name="Estelle M."/>
            <person name="Fawcett J.A."/>
            <person name="Gundlach H."/>
            <person name="Hanada K."/>
            <person name="Heyl A."/>
            <person name="Hicks K.A."/>
            <person name="Hugh J."/>
            <person name="Lohr M."/>
            <person name="Mayer K."/>
            <person name="Melkozernov A."/>
            <person name="Murata T."/>
            <person name="Nelson D."/>
            <person name="Pils B."/>
            <person name="Prigge M."/>
            <person name="Reiss B."/>
            <person name="Renner T."/>
            <person name="Rombauts S."/>
            <person name="Rushton P."/>
            <person name="Sanderfoot A."/>
            <person name="Schween G."/>
            <person name="Shiu S.-H."/>
            <person name="Stueber K."/>
            <person name="Theodoulou F.L."/>
            <person name="Tu H."/>
            <person name="Van de Peer Y."/>
            <person name="Verrier P.J."/>
            <person name="Waters E."/>
            <person name="Wood A."/>
            <person name="Yang L."/>
            <person name="Cove D."/>
            <person name="Cuming A."/>
            <person name="Hasebe M."/>
            <person name="Lucas S."/>
            <person name="Mishler D.B."/>
            <person name="Reski R."/>
            <person name="Grigoriev I."/>
            <person name="Quatrano R.S."/>
            <person name="Boore J.L."/>
        </authorList>
    </citation>
    <scope>NUCLEOTIDE SEQUENCE [LARGE SCALE GENOMIC DNA]</scope>
    <source>
        <strain evidence="3 4">cv. Gransden 2004</strain>
    </source>
</reference>
<evidence type="ECO:0000313" key="2">
    <source>
        <dbReference type="EMBL" id="PNR28306.1"/>
    </source>
</evidence>
<name>A0A2K1IGA2_PHYPA</name>
<dbReference type="InParanoid" id="A0A2K1IGA2"/>
<dbReference type="Gramene" id="Pp3c24_10770V3.1">
    <property type="protein sequence ID" value="PAC:32910063.CDS.1"/>
    <property type="gene ID" value="Pp3c24_10770"/>
</dbReference>
<dbReference type="EMBL" id="ABEU02000024">
    <property type="protein sequence ID" value="PNR28306.1"/>
    <property type="molecule type" value="Genomic_DNA"/>
</dbReference>